<accession>A0ABD5SBT7</accession>
<evidence type="ECO:0000259" key="2">
    <source>
        <dbReference type="Pfam" id="PF01035"/>
    </source>
</evidence>
<feature type="domain" description="Methylated-DNA-[protein]-cysteine S-methyltransferase DNA binding" evidence="2">
    <location>
        <begin position="77"/>
        <end position="133"/>
    </location>
</feature>
<protein>
    <submittedName>
        <fullName evidence="3">MGMT family protein</fullName>
    </submittedName>
</protein>
<keyword evidence="4" id="KW-1185">Reference proteome</keyword>
<dbReference type="EMBL" id="JBHSWW010000117">
    <property type="protein sequence ID" value="MFC6753597.1"/>
    <property type="molecule type" value="Genomic_DNA"/>
</dbReference>
<dbReference type="InterPro" id="IPR014048">
    <property type="entry name" value="MethylDNA_cys_MeTrfase_DNA-bd"/>
</dbReference>
<dbReference type="GO" id="GO:0006974">
    <property type="term" value="P:DNA damage response"/>
    <property type="evidence" value="ECO:0007669"/>
    <property type="project" value="UniProtKB-KW"/>
</dbReference>
<sequence length="154" mass="16823">MDTSGVSGVFAREYDGLERSVEVGFAGGRVIAISFPETVPDDADTDHTLLDRIGDYLRGERDHFDDVDTGLTVPTEERRVLDALREVPYGESVSVSRLTRTVGLDDNDADDLGDVKSALRENPIPILLADHRVEGGPYATPQAVRATLRRIEGI</sequence>
<dbReference type="InterPro" id="IPR036388">
    <property type="entry name" value="WH-like_DNA-bd_sf"/>
</dbReference>
<gene>
    <name evidence="3" type="ORF">ACFQEU_08985</name>
</gene>
<reference evidence="3 4" key="1">
    <citation type="journal article" date="2019" name="Int. J. Syst. Evol. Microbiol.">
        <title>The Global Catalogue of Microorganisms (GCM) 10K type strain sequencing project: providing services to taxonomists for standard genome sequencing and annotation.</title>
        <authorList>
            <consortium name="The Broad Institute Genomics Platform"/>
            <consortium name="The Broad Institute Genome Sequencing Center for Infectious Disease"/>
            <person name="Wu L."/>
            <person name="Ma J."/>
        </authorList>
    </citation>
    <scope>NUCLEOTIDE SEQUENCE [LARGE SCALE GENOMIC DNA]</scope>
    <source>
        <strain evidence="3 4">CGMCC 1.3239</strain>
    </source>
</reference>
<dbReference type="InterPro" id="IPR036217">
    <property type="entry name" value="MethylDNA_cys_MeTrfase_DNAb"/>
</dbReference>
<dbReference type="Pfam" id="PF01035">
    <property type="entry name" value="DNA_binding_1"/>
    <property type="match status" value="1"/>
</dbReference>
<evidence type="ECO:0000313" key="3">
    <source>
        <dbReference type="EMBL" id="MFC6753597.1"/>
    </source>
</evidence>
<proteinExistence type="predicted"/>
<dbReference type="AlphaFoldDB" id="A0ABD5SBT7"/>
<name>A0ABD5SBT7_9EURY</name>
<evidence type="ECO:0000256" key="1">
    <source>
        <dbReference type="ARBA" id="ARBA00022763"/>
    </source>
</evidence>
<dbReference type="RefSeq" id="WP_379781355.1">
    <property type="nucleotide sequence ID" value="NZ_JBHSWW010000117.1"/>
</dbReference>
<dbReference type="SUPFAM" id="SSF46767">
    <property type="entry name" value="Methylated DNA-protein cysteine methyltransferase, C-terminal domain"/>
    <property type="match status" value="1"/>
</dbReference>
<dbReference type="Gene3D" id="1.10.10.10">
    <property type="entry name" value="Winged helix-like DNA-binding domain superfamily/Winged helix DNA-binding domain"/>
    <property type="match status" value="1"/>
</dbReference>
<comment type="caution">
    <text evidence="3">The sequence shown here is derived from an EMBL/GenBank/DDBJ whole genome shotgun (WGS) entry which is preliminary data.</text>
</comment>
<keyword evidence="1" id="KW-0227">DNA damage</keyword>
<evidence type="ECO:0000313" key="4">
    <source>
        <dbReference type="Proteomes" id="UP001596442"/>
    </source>
</evidence>
<organism evidence="3 4">
    <name type="scientific">Halorubrum tibetense</name>
    <dbReference type="NCBI Taxonomy" id="175631"/>
    <lineage>
        <taxon>Archaea</taxon>
        <taxon>Methanobacteriati</taxon>
        <taxon>Methanobacteriota</taxon>
        <taxon>Stenosarchaea group</taxon>
        <taxon>Halobacteria</taxon>
        <taxon>Halobacteriales</taxon>
        <taxon>Haloferacaceae</taxon>
        <taxon>Halorubrum</taxon>
    </lineage>
</organism>
<dbReference type="Proteomes" id="UP001596442">
    <property type="component" value="Unassembled WGS sequence"/>
</dbReference>